<dbReference type="Proteomes" id="UP000054097">
    <property type="component" value="Unassembled WGS sequence"/>
</dbReference>
<keyword evidence="2" id="KW-1185">Reference proteome</keyword>
<dbReference type="EMBL" id="KN824277">
    <property type="protein sequence ID" value="KIM33774.1"/>
    <property type="molecule type" value="Genomic_DNA"/>
</dbReference>
<dbReference type="OrthoDB" id="1043111at2759"/>
<name>A0A0C3BNV1_SERVB</name>
<evidence type="ECO:0000313" key="2">
    <source>
        <dbReference type="Proteomes" id="UP000054097"/>
    </source>
</evidence>
<protein>
    <submittedName>
        <fullName evidence="1">Uncharacterized protein</fullName>
    </submittedName>
</protein>
<dbReference type="AlphaFoldDB" id="A0A0C3BNV1"/>
<reference evidence="2" key="2">
    <citation type="submission" date="2015-01" db="EMBL/GenBank/DDBJ databases">
        <title>Evolutionary Origins and Diversification of the Mycorrhizal Mutualists.</title>
        <authorList>
            <consortium name="DOE Joint Genome Institute"/>
            <consortium name="Mycorrhizal Genomics Consortium"/>
            <person name="Kohler A."/>
            <person name="Kuo A."/>
            <person name="Nagy L.G."/>
            <person name="Floudas D."/>
            <person name="Copeland A."/>
            <person name="Barry K.W."/>
            <person name="Cichocki N."/>
            <person name="Veneault-Fourrey C."/>
            <person name="LaButti K."/>
            <person name="Lindquist E.A."/>
            <person name="Lipzen A."/>
            <person name="Lundell T."/>
            <person name="Morin E."/>
            <person name="Murat C."/>
            <person name="Riley R."/>
            <person name="Ohm R."/>
            <person name="Sun H."/>
            <person name="Tunlid A."/>
            <person name="Henrissat B."/>
            <person name="Grigoriev I.V."/>
            <person name="Hibbett D.S."/>
            <person name="Martin F."/>
        </authorList>
    </citation>
    <scope>NUCLEOTIDE SEQUENCE [LARGE SCALE GENOMIC DNA]</scope>
    <source>
        <strain evidence="2">MAFF 305830</strain>
    </source>
</reference>
<evidence type="ECO:0000313" key="1">
    <source>
        <dbReference type="EMBL" id="KIM33774.1"/>
    </source>
</evidence>
<reference evidence="1 2" key="1">
    <citation type="submission" date="2014-04" db="EMBL/GenBank/DDBJ databases">
        <authorList>
            <consortium name="DOE Joint Genome Institute"/>
            <person name="Kuo A."/>
            <person name="Zuccaro A."/>
            <person name="Kohler A."/>
            <person name="Nagy L.G."/>
            <person name="Floudas D."/>
            <person name="Copeland A."/>
            <person name="Barry K.W."/>
            <person name="Cichocki N."/>
            <person name="Veneault-Fourrey C."/>
            <person name="LaButti K."/>
            <person name="Lindquist E.A."/>
            <person name="Lipzen A."/>
            <person name="Lundell T."/>
            <person name="Morin E."/>
            <person name="Murat C."/>
            <person name="Sun H."/>
            <person name="Tunlid A."/>
            <person name="Henrissat B."/>
            <person name="Grigoriev I.V."/>
            <person name="Hibbett D.S."/>
            <person name="Martin F."/>
            <person name="Nordberg H.P."/>
            <person name="Cantor M.N."/>
            <person name="Hua S.X."/>
        </authorList>
    </citation>
    <scope>NUCLEOTIDE SEQUENCE [LARGE SCALE GENOMIC DNA]</scope>
    <source>
        <strain evidence="1 2">MAFF 305830</strain>
    </source>
</reference>
<organism evidence="1 2">
    <name type="scientific">Serendipita vermifera MAFF 305830</name>
    <dbReference type="NCBI Taxonomy" id="933852"/>
    <lineage>
        <taxon>Eukaryota</taxon>
        <taxon>Fungi</taxon>
        <taxon>Dikarya</taxon>
        <taxon>Basidiomycota</taxon>
        <taxon>Agaricomycotina</taxon>
        <taxon>Agaricomycetes</taxon>
        <taxon>Sebacinales</taxon>
        <taxon>Serendipitaceae</taxon>
        <taxon>Serendipita</taxon>
    </lineage>
</organism>
<gene>
    <name evidence="1" type="ORF">M408DRAFT_325378</name>
</gene>
<dbReference type="HOGENOM" id="CLU_3088760_0_0_1"/>
<sequence length="52" mass="5884">MSYALALRRLNLRIEWDGEVKPQAASAIRFLHLGRLLSDDETLSASTSLLRK</sequence>
<proteinExistence type="predicted"/>
<accession>A0A0C3BNV1</accession>